<dbReference type="EC" id="3.5.1.16" evidence="11"/>
<evidence type="ECO:0000313" key="12">
    <source>
        <dbReference type="Proteomes" id="UP000705379"/>
    </source>
</evidence>
<comment type="caution">
    <text evidence="11">The sequence shown here is derived from an EMBL/GenBank/DDBJ whole genome shotgun (WGS) entry which is preliminary data.</text>
</comment>
<dbReference type="GO" id="GO:0008777">
    <property type="term" value="F:acetylornithine deacetylase activity"/>
    <property type="evidence" value="ECO:0007669"/>
    <property type="project" value="UniProtKB-EC"/>
</dbReference>
<dbReference type="Pfam" id="PF07687">
    <property type="entry name" value="M20_dimer"/>
    <property type="match status" value="1"/>
</dbReference>
<keyword evidence="4" id="KW-0055">Arginine biosynthesis</keyword>
<evidence type="ECO:0000256" key="4">
    <source>
        <dbReference type="ARBA" id="ARBA00022571"/>
    </source>
</evidence>
<dbReference type="InterPro" id="IPR002933">
    <property type="entry name" value="Peptidase_M20"/>
</dbReference>
<evidence type="ECO:0000256" key="9">
    <source>
        <dbReference type="ARBA" id="ARBA00023285"/>
    </source>
</evidence>
<protein>
    <submittedName>
        <fullName evidence="11">Acetylornithine deacetylase</fullName>
        <ecNumber evidence="11">3.5.1.16</ecNumber>
    </submittedName>
</protein>
<dbReference type="Pfam" id="PF01546">
    <property type="entry name" value="Peptidase_M20"/>
    <property type="match status" value="1"/>
</dbReference>
<reference evidence="11" key="2">
    <citation type="journal article" date="2021" name="Microorganisms">
        <title>Bacterial Dimethylsulfoniopropionate Biosynthesis in the East China Sea.</title>
        <authorList>
            <person name="Liu J."/>
            <person name="Zhang Y."/>
            <person name="Liu J."/>
            <person name="Zhong H."/>
            <person name="Williams B.T."/>
            <person name="Zheng Y."/>
            <person name="Curson A.R.J."/>
            <person name="Sun C."/>
            <person name="Sun H."/>
            <person name="Song D."/>
            <person name="Wagner Mackenzie B."/>
            <person name="Bermejo Martinez A."/>
            <person name="Todd J.D."/>
            <person name="Zhang X.H."/>
        </authorList>
    </citation>
    <scope>NUCLEOTIDE SEQUENCE</scope>
    <source>
        <strain evidence="11">AESS21</strain>
    </source>
</reference>
<dbReference type="Gene3D" id="3.40.630.10">
    <property type="entry name" value="Zn peptidases"/>
    <property type="match status" value="1"/>
</dbReference>
<evidence type="ECO:0000313" key="11">
    <source>
        <dbReference type="EMBL" id="MBS8259865.1"/>
    </source>
</evidence>
<keyword evidence="6" id="KW-0479">Metal-binding</keyword>
<evidence type="ECO:0000259" key="10">
    <source>
        <dbReference type="Pfam" id="PF07687"/>
    </source>
</evidence>
<dbReference type="InterPro" id="IPR036264">
    <property type="entry name" value="Bact_exopeptidase_dim_dom"/>
</dbReference>
<dbReference type="SUPFAM" id="SSF53187">
    <property type="entry name" value="Zn-dependent exopeptidases"/>
    <property type="match status" value="1"/>
</dbReference>
<dbReference type="CDD" id="cd03894">
    <property type="entry name" value="M20_ArgE"/>
    <property type="match status" value="1"/>
</dbReference>
<dbReference type="GO" id="GO:0006526">
    <property type="term" value="P:L-arginine biosynthetic process"/>
    <property type="evidence" value="ECO:0007669"/>
    <property type="project" value="UniProtKB-KW"/>
</dbReference>
<keyword evidence="8" id="KW-0862">Zinc</keyword>
<dbReference type="PANTHER" id="PTHR43808">
    <property type="entry name" value="ACETYLORNITHINE DEACETYLASE"/>
    <property type="match status" value="1"/>
</dbReference>
<dbReference type="InterPro" id="IPR011650">
    <property type="entry name" value="Peptidase_M20_dimer"/>
</dbReference>
<evidence type="ECO:0000256" key="5">
    <source>
        <dbReference type="ARBA" id="ARBA00022605"/>
    </source>
</evidence>
<dbReference type="Gene3D" id="3.30.70.360">
    <property type="match status" value="1"/>
</dbReference>
<dbReference type="GO" id="GO:0046872">
    <property type="term" value="F:metal ion binding"/>
    <property type="evidence" value="ECO:0007669"/>
    <property type="project" value="UniProtKB-KW"/>
</dbReference>
<evidence type="ECO:0000256" key="1">
    <source>
        <dbReference type="ARBA" id="ARBA00001947"/>
    </source>
</evidence>
<evidence type="ECO:0000256" key="7">
    <source>
        <dbReference type="ARBA" id="ARBA00022801"/>
    </source>
</evidence>
<comment type="similarity">
    <text evidence="2">Belongs to the peptidase M20A family. ArgE subfamily.</text>
</comment>
<keyword evidence="9" id="KW-0170">Cobalt</keyword>
<evidence type="ECO:0000256" key="3">
    <source>
        <dbReference type="ARBA" id="ARBA00022490"/>
    </source>
</evidence>
<organism evidence="11 12">
    <name type="scientific">Roseibium polysiphoniae</name>
    <dbReference type="NCBI Taxonomy" id="2571221"/>
    <lineage>
        <taxon>Bacteria</taxon>
        <taxon>Pseudomonadati</taxon>
        <taxon>Pseudomonadota</taxon>
        <taxon>Alphaproteobacteria</taxon>
        <taxon>Hyphomicrobiales</taxon>
        <taxon>Stappiaceae</taxon>
        <taxon>Roseibium</taxon>
    </lineage>
</organism>
<name>A0A944CCC2_9HYPH</name>
<dbReference type="PANTHER" id="PTHR43808:SF31">
    <property type="entry name" value="N-ACETYL-L-CITRULLINE DEACETYLASE"/>
    <property type="match status" value="1"/>
</dbReference>
<evidence type="ECO:0000256" key="2">
    <source>
        <dbReference type="ARBA" id="ARBA00005691"/>
    </source>
</evidence>
<dbReference type="PROSITE" id="PS00759">
    <property type="entry name" value="ARGE_DAPE_CPG2_2"/>
    <property type="match status" value="1"/>
</dbReference>
<dbReference type="NCBIfam" id="TIGR01892">
    <property type="entry name" value="AcOrn-deacetyl"/>
    <property type="match status" value="1"/>
</dbReference>
<dbReference type="InterPro" id="IPR001261">
    <property type="entry name" value="ArgE/DapE_CS"/>
</dbReference>
<gene>
    <name evidence="11" type="primary">argE</name>
    <name evidence="11" type="ORF">DYI23_06505</name>
</gene>
<keyword evidence="7 11" id="KW-0378">Hydrolase</keyword>
<feature type="domain" description="Peptidase M20 dimerisation" evidence="10">
    <location>
        <begin position="169"/>
        <end position="275"/>
    </location>
</feature>
<proteinExistence type="inferred from homology"/>
<keyword evidence="5" id="KW-0028">Amino-acid biosynthesis</keyword>
<dbReference type="EMBL" id="QTKU01000001">
    <property type="protein sequence ID" value="MBS8259865.1"/>
    <property type="molecule type" value="Genomic_DNA"/>
</dbReference>
<dbReference type="RefSeq" id="WP_213215444.1">
    <property type="nucleotide sequence ID" value="NZ_QTKU01000001.1"/>
</dbReference>
<dbReference type="Proteomes" id="UP000705379">
    <property type="component" value="Unassembled WGS sequence"/>
</dbReference>
<dbReference type="SUPFAM" id="SSF55031">
    <property type="entry name" value="Bacterial exopeptidase dimerisation domain"/>
    <property type="match status" value="1"/>
</dbReference>
<sequence length="380" mass="40453">MANAFDILERLISFPSVSRDGNRALIDWVFALLKEHGIAARLFPNESGDRASLFASIGADGPGGIVLSGHTDVVPVDGQAWSSDPFTLREQDGLLFGRGTADMKGFVACALEAFINAKAHRTDPIHLALSYDEEIGCVGVRPMLCELKNAGLKPSWVLVGEPTSMAVATGHKGKTAARATFSGVATHSAMAPQGLNAIHMAADFLQELRNLQHELAGSRQRDEGYDIPYSTVHAGLIQGGTALNIVPDSCVLDFEIRTVAGDNPDELLGRLIEAALRQEKNLQQRFPQAAIKVDVINAYPGLATPPEAPELGKLNALAAGAGCKKVGFGTEGGLFREMFDVPVAVCGPGNMDQGHKPDEFVARSQIETCRTVLAQLLHPA</sequence>
<evidence type="ECO:0000256" key="6">
    <source>
        <dbReference type="ARBA" id="ARBA00022723"/>
    </source>
</evidence>
<accession>A0A944CCC2</accession>
<dbReference type="NCBIfam" id="NF005710">
    <property type="entry name" value="PRK07522.1"/>
    <property type="match status" value="1"/>
</dbReference>
<dbReference type="InterPro" id="IPR050072">
    <property type="entry name" value="Peptidase_M20A"/>
</dbReference>
<comment type="cofactor">
    <cofactor evidence="1">
        <name>Zn(2+)</name>
        <dbReference type="ChEBI" id="CHEBI:29105"/>
    </cofactor>
</comment>
<keyword evidence="3" id="KW-0963">Cytoplasm</keyword>
<dbReference type="AlphaFoldDB" id="A0A944CCC2"/>
<dbReference type="InterPro" id="IPR010169">
    <property type="entry name" value="AcOrn-deacetyl"/>
</dbReference>
<evidence type="ECO:0000256" key="8">
    <source>
        <dbReference type="ARBA" id="ARBA00022833"/>
    </source>
</evidence>
<reference evidence="11" key="1">
    <citation type="submission" date="2018-08" db="EMBL/GenBank/DDBJ databases">
        <authorList>
            <person name="Jin W."/>
            <person name="Wang H."/>
            <person name="Yang Y."/>
            <person name="Li M."/>
            <person name="Liu J."/>
        </authorList>
    </citation>
    <scope>NUCLEOTIDE SEQUENCE</scope>
    <source>
        <strain evidence="11">AESS21</strain>
    </source>
</reference>